<dbReference type="EMBL" id="KL197878">
    <property type="protein sequence ID" value="KDQ48981.1"/>
    <property type="molecule type" value="Genomic_DNA"/>
</dbReference>
<proteinExistence type="predicted"/>
<reference evidence="2" key="1">
    <citation type="journal article" date="2014" name="Proc. Natl. Acad. Sci. U.S.A.">
        <title>Extensive sampling of basidiomycete genomes demonstrates inadequacy of the white-rot/brown-rot paradigm for wood decay fungi.</title>
        <authorList>
            <person name="Riley R."/>
            <person name="Salamov A.A."/>
            <person name="Brown D.W."/>
            <person name="Nagy L.G."/>
            <person name="Floudas D."/>
            <person name="Held B.W."/>
            <person name="Levasseur A."/>
            <person name="Lombard V."/>
            <person name="Morin E."/>
            <person name="Otillar R."/>
            <person name="Lindquist E.A."/>
            <person name="Sun H."/>
            <person name="LaButti K.M."/>
            <person name="Schmutz J."/>
            <person name="Jabbour D."/>
            <person name="Luo H."/>
            <person name="Baker S.E."/>
            <person name="Pisabarro A.G."/>
            <person name="Walton J.D."/>
            <person name="Blanchette R.A."/>
            <person name="Henrissat B."/>
            <person name="Martin F."/>
            <person name="Cullen D."/>
            <person name="Hibbett D.S."/>
            <person name="Grigoriev I.V."/>
        </authorList>
    </citation>
    <scope>NUCLEOTIDE SEQUENCE [LARGE SCALE GENOMIC DNA]</scope>
    <source>
        <strain evidence="2">MUCL 33604</strain>
    </source>
</reference>
<keyword evidence="2" id="KW-1185">Reference proteome</keyword>
<organism evidence="1 2">
    <name type="scientific">Jaapia argillacea MUCL 33604</name>
    <dbReference type="NCBI Taxonomy" id="933084"/>
    <lineage>
        <taxon>Eukaryota</taxon>
        <taxon>Fungi</taxon>
        <taxon>Dikarya</taxon>
        <taxon>Basidiomycota</taxon>
        <taxon>Agaricomycotina</taxon>
        <taxon>Agaricomycetes</taxon>
        <taxon>Agaricomycetidae</taxon>
        <taxon>Jaapiales</taxon>
        <taxon>Jaapiaceae</taxon>
        <taxon>Jaapia</taxon>
    </lineage>
</organism>
<evidence type="ECO:0000313" key="1">
    <source>
        <dbReference type="EMBL" id="KDQ48981.1"/>
    </source>
</evidence>
<dbReference type="HOGENOM" id="CLU_1555472_0_0_1"/>
<gene>
    <name evidence="1" type="ORF">JAAARDRAFT_201251</name>
</gene>
<name>A0A067PEU0_9AGAM</name>
<evidence type="ECO:0000313" key="2">
    <source>
        <dbReference type="Proteomes" id="UP000027265"/>
    </source>
</evidence>
<dbReference type="InParanoid" id="A0A067PEU0"/>
<dbReference type="Proteomes" id="UP000027265">
    <property type="component" value="Unassembled WGS sequence"/>
</dbReference>
<sequence length="172" mass="18584">MALLDESTPLAIAHSTRPFPQHLGGVYGTNDTIQGTLGVEQVPKQLKTPSEPNQAKILEDSLQALISDGSVPLGLSDVTANVAAHLDQLVATVAPSSNPRRWLLLSEFSASLAQHYISAASTTIQQLRDDLNGLQHLVEFTIADPQPATFPIIHLWHSSVLKFTKLLLGRHS</sequence>
<accession>A0A067PEU0</accession>
<dbReference type="AlphaFoldDB" id="A0A067PEU0"/>
<protein>
    <submittedName>
        <fullName evidence="1">Uncharacterized protein</fullName>
    </submittedName>
</protein>